<accession>A0ABM1BAW1</accession>
<evidence type="ECO:0000313" key="4">
    <source>
        <dbReference type="Proteomes" id="UP000694941"/>
    </source>
</evidence>
<gene>
    <name evidence="5" type="primary">LOC106462898</name>
</gene>
<keyword evidence="2" id="KW-0539">Nucleus</keyword>
<feature type="compositionally biased region" description="Polar residues" evidence="3">
    <location>
        <begin position="111"/>
        <end position="123"/>
    </location>
</feature>
<dbReference type="InterPro" id="IPR050720">
    <property type="entry name" value="Engrailed_Homeobox_TFs"/>
</dbReference>
<sequence>MALDVDHPGIRACSPEANKMRRKERGNNSSFDNKNRISYSSSRDNVMPPAGNTRSLYFSITNILSPNFGRTDPGQWSRSDKTSKISRQKSPADKGSGMHQDSRTKPAGTPYTKSKPSNLSSRHLAQPNFWPAWVFCTRYSDRPAS</sequence>
<dbReference type="PANTHER" id="PTHR24341">
    <property type="entry name" value="HOMEOBOX PROTEIN ENGRAILED"/>
    <property type="match status" value="1"/>
</dbReference>
<comment type="subcellular location">
    <subcellularLocation>
        <location evidence="1">Nucleus</location>
    </subcellularLocation>
</comment>
<dbReference type="PANTHER" id="PTHR24341:SF6">
    <property type="entry name" value="HOMEOBOX PROTEIN INVECTED"/>
    <property type="match status" value="1"/>
</dbReference>
<feature type="region of interest" description="Disordered" evidence="3">
    <location>
        <begin position="1"/>
        <end position="52"/>
    </location>
</feature>
<evidence type="ECO:0000313" key="5">
    <source>
        <dbReference type="RefSeq" id="XP_013778316.1"/>
    </source>
</evidence>
<name>A0ABM1BAW1_LIMPO</name>
<feature type="region of interest" description="Disordered" evidence="3">
    <location>
        <begin position="65"/>
        <end position="123"/>
    </location>
</feature>
<dbReference type="Proteomes" id="UP000694941">
    <property type="component" value="Unplaced"/>
</dbReference>
<reference evidence="5" key="1">
    <citation type="submission" date="2025-08" db="UniProtKB">
        <authorList>
            <consortium name="RefSeq"/>
        </authorList>
    </citation>
    <scope>IDENTIFICATION</scope>
    <source>
        <tissue evidence="5">Muscle</tissue>
    </source>
</reference>
<dbReference type="GeneID" id="106462898"/>
<protein>
    <submittedName>
        <fullName evidence="5">Homeobox protein engrailed-2b-like</fullName>
    </submittedName>
</protein>
<evidence type="ECO:0000256" key="3">
    <source>
        <dbReference type="SAM" id="MobiDB-lite"/>
    </source>
</evidence>
<dbReference type="RefSeq" id="XP_013778316.1">
    <property type="nucleotide sequence ID" value="XM_013922862.1"/>
</dbReference>
<feature type="compositionally biased region" description="Polar residues" evidence="3">
    <location>
        <begin position="27"/>
        <end position="44"/>
    </location>
</feature>
<feature type="non-terminal residue" evidence="5">
    <location>
        <position position="145"/>
    </location>
</feature>
<proteinExistence type="predicted"/>
<organism evidence="4 5">
    <name type="scientific">Limulus polyphemus</name>
    <name type="common">Atlantic horseshoe crab</name>
    <dbReference type="NCBI Taxonomy" id="6850"/>
    <lineage>
        <taxon>Eukaryota</taxon>
        <taxon>Metazoa</taxon>
        <taxon>Ecdysozoa</taxon>
        <taxon>Arthropoda</taxon>
        <taxon>Chelicerata</taxon>
        <taxon>Merostomata</taxon>
        <taxon>Xiphosura</taxon>
        <taxon>Limulidae</taxon>
        <taxon>Limulus</taxon>
    </lineage>
</organism>
<evidence type="ECO:0000256" key="1">
    <source>
        <dbReference type="ARBA" id="ARBA00004123"/>
    </source>
</evidence>
<evidence type="ECO:0000256" key="2">
    <source>
        <dbReference type="ARBA" id="ARBA00023242"/>
    </source>
</evidence>
<keyword evidence="4" id="KW-1185">Reference proteome</keyword>